<organism evidence="12 13">
    <name type="scientific">Devosia aurantiaca</name>
    <dbReference type="NCBI Taxonomy" id="2714858"/>
    <lineage>
        <taxon>Bacteria</taxon>
        <taxon>Pseudomonadati</taxon>
        <taxon>Pseudomonadota</taxon>
        <taxon>Alphaproteobacteria</taxon>
        <taxon>Hyphomicrobiales</taxon>
        <taxon>Devosiaceae</taxon>
        <taxon>Devosia</taxon>
    </lineage>
</organism>
<dbReference type="PANTHER" id="PTHR30582:SF24">
    <property type="entry name" value="L,D-TRANSPEPTIDASE ERFK_SRFK-RELATED"/>
    <property type="match status" value="1"/>
</dbReference>
<evidence type="ECO:0000256" key="2">
    <source>
        <dbReference type="ARBA" id="ARBA00005992"/>
    </source>
</evidence>
<dbReference type="GO" id="GO:0071972">
    <property type="term" value="F:peptidoglycan L,D-transpeptidase activity"/>
    <property type="evidence" value="ECO:0007669"/>
    <property type="project" value="TreeGrafter"/>
</dbReference>
<reference evidence="12 13" key="2">
    <citation type="submission" date="2020-03" db="EMBL/GenBank/DDBJ databases">
        <title>Devosia chinhatensis sp. nov., isolated from a hexachlorocyclohexane (HCH) dump site in India.</title>
        <authorList>
            <person name="Kumar M."/>
            <person name="Lal R."/>
        </authorList>
    </citation>
    <scope>NUCLEOTIDE SEQUENCE [LARGE SCALE GENOMIC DNA]</scope>
    <source>
        <strain evidence="12 13">H239</strain>
    </source>
</reference>
<keyword evidence="6 9" id="KW-0133">Cell shape</keyword>
<feature type="signal peptide" evidence="10">
    <location>
        <begin position="1"/>
        <end position="30"/>
    </location>
</feature>
<dbReference type="GO" id="GO:0008360">
    <property type="term" value="P:regulation of cell shape"/>
    <property type="evidence" value="ECO:0007669"/>
    <property type="project" value="UniProtKB-UniRule"/>
</dbReference>
<dbReference type="EMBL" id="JAALFG010000001">
    <property type="protein sequence ID" value="NGP17362.1"/>
    <property type="molecule type" value="Genomic_DNA"/>
</dbReference>
<keyword evidence="4" id="KW-0808">Transferase</keyword>
<evidence type="ECO:0000313" key="12">
    <source>
        <dbReference type="EMBL" id="NGP17362.1"/>
    </source>
</evidence>
<feature type="active site" description="Proton donor/acceptor" evidence="9">
    <location>
        <position position="172"/>
    </location>
</feature>
<dbReference type="Pfam" id="PF03734">
    <property type="entry name" value="YkuD"/>
    <property type="match status" value="1"/>
</dbReference>
<proteinExistence type="inferred from homology"/>
<comment type="similarity">
    <text evidence="2">Belongs to the YkuD family.</text>
</comment>
<dbReference type="AlphaFoldDB" id="A0A6M1SPC7"/>
<dbReference type="GO" id="GO:0016757">
    <property type="term" value="F:glycosyltransferase activity"/>
    <property type="evidence" value="ECO:0007669"/>
    <property type="project" value="UniProtKB-KW"/>
</dbReference>
<evidence type="ECO:0000256" key="1">
    <source>
        <dbReference type="ARBA" id="ARBA00004752"/>
    </source>
</evidence>
<protein>
    <submittedName>
        <fullName evidence="12">L,D-transpeptidase</fullName>
    </submittedName>
</protein>
<dbReference type="FunFam" id="2.40.440.10:FF:000002">
    <property type="entry name" value="L,D-transpeptidase ErfK/SrfK"/>
    <property type="match status" value="1"/>
</dbReference>
<dbReference type="GO" id="GO:0018104">
    <property type="term" value="P:peptidoglycan-protein cross-linking"/>
    <property type="evidence" value="ECO:0007669"/>
    <property type="project" value="TreeGrafter"/>
</dbReference>
<keyword evidence="3" id="KW-0328">Glycosyltransferase</keyword>
<accession>A0A6M1SPC7</accession>
<dbReference type="PROSITE" id="PS52029">
    <property type="entry name" value="LD_TPASE"/>
    <property type="match status" value="1"/>
</dbReference>
<evidence type="ECO:0000256" key="4">
    <source>
        <dbReference type="ARBA" id="ARBA00022679"/>
    </source>
</evidence>
<comment type="pathway">
    <text evidence="1 9">Cell wall biogenesis; peptidoglycan biosynthesis.</text>
</comment>
<evidence type="ECO:0000256" key="6">
    <source>
        <dbReference type="ARBA" id="ARBA00022960"/>
    </source>
</evidence>
<keyword evidence="8 9" id="KW-0961">Cell wall biogenesis/degradation</keyword>
<dbReference type="UniPathway" id="UPA00219"/>
<dbReference type="Gene3D" id="2.40.440.10">
    <property type="entry name" value="L,D-transpeptidase catalytic domain-like"/>
    <property type="match status" value="1"/>
</dbReference>
<sequence>MQTMSTRLTRSLVAALAALPVLFSALPTSAETFYPGWRFAPPPGVTVVQGRPRHALAMQANTQVASVYLRQVVQYQTNERSGTIVVDSQAHFLYFVLGGGQALRYGIGVARDGFEWSGTHRVTRKAEWPSWTPPAEMRRRQPGLPAYMEGGRADNPMGARALYLGSTLYRIHGTIEPWTIGTNVSSGCIRMVNEDVIDLYERVQLNTKVVVL</sequence>
<dbReference type="InterPro" id="IPR050979">
    <property type="entry name" value="LD-transpeptidase"/>
</dbReference>
<feature type="domain" description="L,D-TPase catalytic" evidence="11">
    <location>
        <begin position="82"/>
        <end position="212"/>
    </location>
</feature>
<gene>
    <name evidence="12" type="ORF">G5575_06505</name>
</gene>
<dbReference type="Proteomes" id="UP000474802">
    <property type="component" value="Unassembled WGS sequence"/>
</dbReference>
<dbReference type="InterPro" id="IPR038063">
    <property type="entry name" value="Transpep_catalytic_dom"/>
</dbReference>
<dbReference type="InterPro" id="IPR005490">
    <property type="entry name" value="LD_TPept_cat_dom"/>
</dbReference>
<name>A0A6M1SPC7_9HYPH</name>
<dbReference type="CDD" id="cd16913">
    <property type="entry name" value="YkuD_like"/>
    <property type="match status" value="1"/>
</dbReference>
<evidence type="ECO:0000256" key="5">
    <source>
        <dbReference type="ARBA" id="ARBA00022801"/>
    </source>
</evidence>
<evidence type="ECO:0000256" key="9">
    <source>
        <dbReference type="PROSITE-ProRule" id="PRU01373"/>
    </source>
</evidence>
<dbReference type="PANTHER" id="PTHR30582">
    <property type="entry name" value="L,D-TRANSPEPTIDASE"/>
    <property type="match status" value="1"/>
</dbReference>
<feature type="chain" id="PRO_5027031957" evidence="10">
    <location>
        <begin position="31"/>
        <end position="212"/>
    </location>
</feature>
<keyword evidence="5" id="KW-0378">Hydrolase</keyword>
<dbReference type="GO" id="GO:0005576">
    <property type="term" value="C:extracellular region"/>
    <property type="evidence" value="ECO:0007669"/>
    <property type="project" value="TreeGrafter"/>
</dbReference>
<evidence type="ECO:0000256" key="3">
    <source>
        <dbReference type="ARBA" id="ARBA00022676"/>
    </source>
</evidence>
<evidence type="ECO:0000256" key="7">
    <source>
        <dbReference type="ARBA" id="ARBA00022984"/>
    </source>
</evidence>
<evidence type="ECO:0000256" key="8">
    <source>
        <dbReference type="ARBA" id="ARBA00023316"/>
    </source>
</evidence>
<dbReference type="SUPFAM" id="SSF141523">
    <property type="entry name" value="L,D-transpeptidase catalytic domain-like"/>
    <property type="match status" value="1"/>
</dbReference>
<keyword evidence="7 9" id="KW-0573">Peptidoglycan synthesis</keyword>
<dbReference type="GO" id="GO:0071555">
    <property type="term" value="P:cell wall organization"/>
    <property type="evidence" value="ECO:0007669"/>
    <property type="project" value="UniProtKB-UniRule"/>
</dbReference>
<keyword evidence="13" id="KW-1185">Reference proteome</keyword>
<feature type="active site" description="Nucleophile" evidence="9">
    <location>
        <position position="188"/>
    </location>
</feature>
<evidence type="ECO:0000256" key="10">
    <source>
        <dbReference type="SAM" id="SignalP"/>
    </source>
</evidence>
<reference evidence="12 13" key="1">
    <citation type="submission" date="2020-02" db="EMBL/GenBank/DDBJ databases">
        <authorList>
            <person name="Khan S.A."/>
            <person name="Jeon C.O."/>
            <person name="Chun B.H."/>
        </authorList>
    </citation>
    <scope>NUCLEOTIDE SEQUENCE [LARGE SCALE GENOMIC DNA]</scope>
    <source>
        <strain evidence="12 13">H239</strain>
    </source>
</reference>
<keyword evidence="10" id="KW-0732">Signal</keyword>
<comment type="caution">
    <text evidence="12">The sequence shown here is derived from an EMBL/GenBank/DDBJ whole genome shotgun (WGS) entry which is preliminary data.</text>
</comment>
<evidence type="ECO:0000313" key="13">
    <source>
        <dbReference type="Proteomes" id="UP000474802"/>
    </source>
</evidence>
<evidence type="ECO:0000259" key="11">
    <source>
        <dbReference type="PROSITE" id="PS52029"/>
    </source>
</evidence>